<name>A0ABR2KZ23_9EUKA</name>
<evidence type="ECO:0008006" key="3">
    <source>
        <dbReference type="Google" id="ProtNLM"/>
    </source>
</evidence>
<protein>
    <recommendedName>
        <fullName evidence="3">Surface antigen BspA-like protein</fullName>
    </recommendedName>
</protein>
<dbReference type="InterPro" id="IPR032675">
    <property type="entry name" value="LRR_dom_sf"/>
</dbReference>
<keyword evidence="2" id="KW-1185">Reference proteome</keyword>
<sequence>MDSKHIEKSKLKSRLFQIPIEKFEEDMNTESSKDKKIEIVDLFLNCNNLRSEEEFFDLESSIHEACRVGDLELLKIYLSETVENQSKDLLFKIDRPTRTASLFKIKNYNSDEFLIPRTFQYESVDYLITSVNDLSQFEVKTIKFETNSNVQTIYRYGSDFLNLFSVSAIEEIYFPPSLKELKKGWCDGAGTLNKIIISPLNDRFIFKENKYLLGKSDPNNDEFDILYFASRDIKEISIPSNIKIISSYAFSGCKNLTKVEISPNSNLEIIESYAFSYTNINEIFIPPKVSTICEYVFYSCENLNKVEIPPNSNLKTIEKGAFFSSNIKEIYFSPNLKELKKGWCDGAGTLNKVIISPLNDRFIFKENKYLLGKSDPNNDEFDILYFASLSTICKYAFFNCHILITIEILSNSNLKTIEKGAFFSSNIKEIYFPPNLKELKKGWCDGAGTLNKVIISPLNDRFIFKENKYLLGKSDPNNDEFDILYFASRDIKEISIPSNIKIISSYAFSGCKNLTKVEISPNSDLEIIESYAFSYTNITEIFIPPKVLIICEYVFYSCENLNKVEIPPNSNLQTIELNAFSFAPIKEIFIPSKVSKISESSFYFCKNLQIVEISEESELDSFLLSAFSHCPEVIIMIPSSFKIDNN</sequence>
<proteinExistence type="predicted"/>
<organism evidence="1 2">
    <name type="scientific">Tritrichomonas musculus</name>
    <dbReference type="NCBI Taxonomy" id="1915356"/>
    <lineage>
        <taxon>Eukaryota</taxon>
        <taxon>Metamonada</taxon>
        <taxon>Parabasalia</taxon>
        <taxon>Tritrichomonadida</taxon>
        <taxon>Tritrichomonadidae</taxon>
        <taxon>Tritrichomonas</taxon>
    </lineage>
</organism>
<dbReference type="PANTHER" id="PTHR45661">
    <property type="entry name" value="SURFACE ANTIGEN"/>
    <property type="match status" value="1"/>
</dbReference>
<gene>
    <name evidence="1" type="ORF">M9Y10_013566</name>
</gene>
<evidence type="ECO:0000313" key="1">
    <source>
        <dbReference type="EMBL" id="KAK8895682.1"/>
    </source>
</evidence>
<dbReference type="SUPFAM" id="SSF52058">
    <property type="entry name" value="L domain-like"/>
    <property type="match status" value="2"/>
</dbReference>
<dbReference type="EMBL" id="JAPFFF010000002">
    <property type="protein sequence ID" value="KAK8895682.1"/>
    <property type="molecule type" value="Genomic_DNA"/>
</dbReference>
<dbReference type="Pfam" id="PF13306">
    <property type="entry name" value="LRR_5"/>
    <property type="match status" value="3"/>
</dbReference>
<reference evidence="1 2" key="1">
    <citation type="submission" date="2024-04" db="EMBL/GenBank/DDBJ databases">
        <title>Tritrichomonas musculus Genome.</title>
        <authorList>
            <person name="Alves-Ferreira E."/>
            <person name="Grigg M."/>
            <person name="Lorenzi H."/>
            <person name="Galac M."/>
        </authorList>
    </citation>
    <scope>NUCLEOTIDE SEQUENCE [LARGE SCALE GENOMIC DNA]</scope>
    <source>
        <strain evidence="1 2">EAF2021</strain>
    </source>
</reference>
<dbReference type="InterPro" id="IPR026906">
    <property type="entry name" value="LRR_5"/>
</dbReference>
<dbReference type="PANTHER" id="PTHR45661:SF3">
    <property type="entry name" value="IG-LIKE DOMAIN-CONTAINING PROTEIN"/>
    <property type="match status" value="1"/>
</dbReference>
<evidence type="ECO:0000313" key="2">
    <source>
        <dbReference type="Proteomes" id="UP001470230"/>
    </source>
</evidence>
<accession>A0ABR2KZ23</accession>
<comment type="caution">
    <text evidence="1">The sequence shown here is derived from an EMBL/GenBank/DDBJ whole genome shotgun (WGS) entry which is preliminary data.</text>
</comment>
<dbReference type="Gene3D" id="3.80.10.10">
    <property type="entry name" value="Ribonuclease Inhibitor"/>
    <property type="match status" value="3"/>
</dbReference>
<dbReference type="InterPro" id="IPR053139">
    <property type="entry name" value="Surface_bspA-like"/>
</dbReference>
<dbReference type="Proteomes" id="UP001470230">
    <property type="component" value="Unassembled WGS sequence"/>
</dbReference>